<evidence type="ECO:0000313" key="10">
    <source>
        <dbReference type="Proteomes" id="UP000054466"/>
    </source>
</evidence>
<accession>A0A0D2BVJ8</accession>
<dbReference type="GeneID" id="27350484"/>
<name>A0A0D2BVJ8_9EURO</name>
<dbReference type="CDD" id="cd11061">
    <property type="entry name" value="CYP67-like"/>
    <property type="match status" value="1"/>
</dbReference>
<evidence type="ECO:0000256" key="7">
    <source>
        <dbReference type="PIRSR" id="PIRSR602401-1"/>
    </source>
</evidence>
<keyword evidence="8" id="KW-1133">Transmembrane helix</keyword>
<feature type="binding site" description="axial binding residue" evidence="7">
    <location>
        <position position="508"/>
    </location>
    <ligand>
        <name>heme</name>
        <dbReference type="ChEBI" id="CHEBI:30413"/>
    </ligand>
    <ligandPart>
        <name>Fe</name>
        <dbReference type="ChEBI" id="CHEBI:18248"/>
    </ligandPart>
</feature>
<keyword evidence="6" id="KW-0503">Monooxygenase</keyword>
<keyword evidence="3 7" id="KW-0479">Metal-binding</keyword>
<dbReference type="PANTHER" id="PTHR24305">
    <property type="entry name" value="CYTOCHROME P450"/>
    <property type="match status" value="1"/>
</dbReference>
<dbReference type="SUPFAM" id="SSF48264">
    <property type="entry name" value="Cytochrome P450"/>
    <property type="match status" value="1"/>
</dbReference>
<feature type="transmembrane region" description="Helical" evidence="8">
    <location>
        <begin position="21"/>
        <end position="38"/>
    </location>
</feature>
<evidence type="ECO:0000313" key="9">
    <source>
        <dbReference type="EMBL" id="KIW23058.1"/>
    </source>
</evidence>
<dbReference type="PRINTS" id="PR00385">
    <property type="entry name" value="P450"/>
</dbReference>
<feature type="transmembrane region" description="Helical" evidence="8">
    <location>
        <begin position="74"/>
        <end position="96"/>
    </location>
</feature>
<dbReference type="GO" id="GO:0005506">
    <property type="term" value="F:iron ion binding"/>
    <property type="evidence" value="ECO:0007669"/>
    <property type="project" value="InterPro"/>
</dbReference>
<evidence type="ECO:0000256" key="3">
    <source>
        <dbReference type="ARBA" id="ARBA00022723"/>
    </source>
</evidence>
<keyword evidence="7" id="KW-0349">Heme</keyword>
<dbReference type="InterPro" id="IPR001128">
    <property type="entry name" value="Cyt_P450"/>
</dbReference>
<dbReference type="GO" id="GO:0004497">
    <property type="term" value="F:monooxygenase activity"/>
    <property type="evidence" value="ECO:0007669"/>
    <property type="project" value="UniProtKB-KW"/>
</dbReference>
<evidence type="ECO:0000256" key="6">
    <source>
        <dbReference type="ARBA" id="ARBA00023033"/>
    </source>
</evidence>
<dbReference type="AlphaFoldDB" id="A0A0D2BVJ8"/>
<evidence type="ECO:0008006" key="11">
    <source>
        <dbReference type="Google" id="ProtNLM"/>
    </source>
</evidence>
<dbReference type="EMBL" id="KN847046">
    <property type="protein sequence ID" value="KIW23058.1"/>
    <property type="molecule type" value="Genomic_DNA"/>
</dbReference>
<keyword evidence="8" id="KW-0472">Membrane</keyword>
<organism evidence="9 10">
    <name type="scientific">Cladophialophora immunda</name>
    <dbReference type="NCBI Taxonomy" id="569365"/>
    <lineage>
        <taxon>Eukaryota</taxon>
        <taxon>Fungi</taxon>
        <taxon>Dikarya</taxon>
        <taxon>Ascomycota</taxon>
        <taxon>Pezizomycotina</taxon>
        <taxon>Eurotiomycetes</taxon>
        <taxon>Chaetothyriomycetidae</taxon>
        <taxon>Chaetothyriales</taxon>
        <taxon>Herpotrichiellaceae</taxon>
        <taxon>Cladophialophora</taxon>
    </lineage>
</organism>
<evidence type="ECO:0000256" key="1">
    <source>
        <dbReference type="ARBA" id="ARBA00001971"/>
    </source>
</evidence>
<feature type="transmembrane region" description="Helical" evidence="8">
    <location>
        <begin position="44"/>
        <end position="62"/>
    </location>
</feature>
<evidence type="ECO:0000256" key="5">
    <source>
        <dbReference type="ARBA" id="ARBA00023004"/>
    </source>
</evidence>
<protein>
    <recommendedName>
        <fullName evidence="11">Cytochrome P450</fullName>
    </recommendedName>
</protein>
<dbReference type="HOGENOM" id="CLU_001570_14_10_1"/>
<evidence type="ECO:0000256" key="4">
    <source>
        <dbReference type="ARBA" id="ARBA00023002"/>
    </source>
</evidence>
<dbReference type="PANTHER" id="PTHR24305:SF187">
    <property type="entry name" value="P450, PUTATIVE (EUROFUNG)-RELATED"/>
    <property type="match status" value="1"/>
</dbReference>
<gene>
    <name evidence="9" type="ORF">PV07_11290</name>
</gene>
<sequence length="566" mass="63829">MDMKFIRASDLAAMSSSSSELIMASVAFVVGLLSHQIFKRNEPSAYGCFGYIVGTNVAMAILSKALGIRTTTGLVQVAIIDLGIYIATILTSMTLYRVFFHPLNRFPGPLFCKITRFVATYHALQRDTHVWLHDLHEKYGDVVRVSPNELSYKSVTAVDAVHGSKAGNVARGPFYGGDPNRPANSMLSTQSLDEHRWRRKIWERGFGTLQLKAYESRVVRHLDVLVSQLRKREGAIVNMTEWCEFFAYDVMSDLGFSEEFGMLKAGKPHRYVSALHGNARIIFTVAQTPWMRPLLWLFPVDAQSKKDGRDFRKIGIETYHRRKARGDVKQQDMFETIANNPDSIGPRPLTEAEIMADASLIIMAGSTSTALCITFVFWYLCQHRAIYGKLQREIDRNWDGVSPLAVSQIGPGPAPYLNAVIEETLRIWPPAPGGTQRRSPDGGMVVDGEYVPKGTQVSVCPIAIQRDERYFSNPLEFIPERWVDDMRPPDFVHQPRAFIPFTVGQYTCLGKNLAYQEIRLFVAKVMRNLDFHFPPGYNPAEFEKTVAFKGTLLIGELPVIFTSRKD</sequence>
<comment type="cofactor">
    <cofactor evidence="1 7">
        <name>heme</name>
        <dbReference type="ChEBI" id="CHEBI:30413"/>
    </cofactor>
</comment>
<feature type="transmembrane region" description="Helical" evidence="8">
    <location>
        <begin position="360"/>
        <end position="381"/>
    </location>
</feature>
<dbReference type="InterPro" id="IPR002401">
    <property type="entry name" value="Cyt_P450_E_grp-I"/>
</dbReference>
<evidence type="ECO:0000256" key="8">
    <source>
        <dbReference type="SAM" id="Phobius"/>
    </source>
</evidence>
<keyword evidence="10" id="KW-1185">Reference proteome</keyword>
<proteinExistence type="inferred from homology"/>
<dbReference type="InterPro" id="IPR050121">
    <property type="entry name" value="Cytochrome_P450_monoxygenase"/>
</dbReference>
<keyword evidence="8" id="KW-0812">Transmembrane</keyword>
<dbReference type="RefSeq" id="XP_016243274.1">
    <property type="nucleotide sequence ID" value="XM_016398712.1"/>
</dbReference>
<keyword evidence="4" id="KW-0560">Oxidoreductase</keyword>
<comment type="similarity">
    <text evidence="2">Belongs to the cytochrome P450 family.</text>
</comment>
<dbReference type="Proteomes" id="UP000054466">
    <property type="component" value="Unassembled WGS sequence"/>
</dbReference>
<dbReference type="InterPro" id="IPR036396">
    <property type="entry name" value="Cyt_P450_sf"/>
</dbReference>
<dbReference type="VEuPathDB" id="FungiDB:PV07_11290"/>
<dbReference type="GO" id="GO:0020037">
    <property type="term" value="F:heme binding"/>
    <property type="evidence" value="ECO:0007669"/>
    <property type="project" value="InterPro"/>
</dbReference>
<dbReference type="GO" id="GO:0016705">
    <property type="term" value="F:oxidoreductase activity, acting on paired donors, with incorporation or reduction of molecular oxygen"/>
    <property type="evidence" value="ECO:0007669"/>
    <property type="project" value="InterPro"/>
</dbReference>
<dbReference type="Pfam" id="PF00067">
    <property type="entry name" value="p450"/>
    <property type="match status" value="1"/>
</dbReference>
<dbReference type="Gene3D" id="1.10.630.10">
    <property type="entry name" value="Cytochrome P450"/>
    <property type="match status" value="1"/>
</dbReference>
<keyword evidence="5 7" id="KW-0408">Iron</keyword>
<dbReference type="OrthoDB" id="6692864at2759"/>
<evidence type="ECO:0000256" key="2">
    <source>
        <dbReference type="ARBA" id="ARBA00010617"/>
    </source>
</evidence>
<dbReference type="PRINTS" id="PR00463">
    <property type="entry name" value="EP450I"/>
</dbReference>
<reference evidence="9 10" key="1">
    <citation type="submission" date="2015-01" db="EMBL/GenBank/DDBJ databases">
        <title>The Genome Sequence of Cladophialophora immunda CBS83496.</title>
        <authorList>
            <consortium name="The Broad Institute Genomics Platform"/>
            <person name="Cuomo C."/>
            <person name="de Hoog S."/>
            <person name="Gorbushina A."/>
            <person name="Stielow B."/>
            <person name="Teixiera M."/>
            <person name="Abouelleil A."/>
            <person name="Chapman S.B."/>
            <person name="Priest M."/>
            <person name="Young S.K."/>
            <person name="Wortman J."/>
            <person name="Nusbaum C."/>
            <person name="Birren B."/>
        </authorList>
    </citation>
    <scope>NUCLEOTIDE SEQUENCE [LARGE SCALE GENOMIC DNA]</scope>
    <source>
        <strain evidence="9 10">CBS 83496</strain>
    </source>
</reference>
<dbReference type="STRING" id="569365.A0A0D2BVJ8"/>